<dbReference type="GO" id="GO:0005576">
    <property type="term" value="C:extracellular region"/>
    <property type="evidence" value="ECO:0007669"/>
    <property type="project" value="InterPro"/>
</dbReference>
<evidence type="ECO:0000256" key="3">
    <source>
        <dbReference type="SAM" id="SignalP"/>
    </source>
</evidence>
<dbReference type="OrthoDB" id="9767239at2"/>
<proteinExistence type="predicted"/>
<dbReference type="Pfam" id="PF10503">
    <property type="entry name" value="Esterase_PHB"/>
    <property type="match status" value="1"/>
</dbReference>
<feature type="signal peptide" evidence="3">
    <location>
        <begin position="1"/>
        <end position="25"/>
    </location>
</feature>
<keyword evidence="5" id="KW-1185">Reference proteome</keyword>
<keyword evidence="2" id="KW-0378">Hydrolase</keyword>
<dbReference type="RefSeq" id="WP_116173285.1">
    <property type="nucleotide sequence ID" value="NZ_CP144375.1"/>
</dbReference>
<organism evidence="4 5">
    <name type="scientific">Kutzneria buriramensis</name>
    <dbReference type="NCBI Taxonomy" id="1045776"/>
    <lineage>
        <taxon>Bacteria</taxon>
        <taxon>Bacillati</taxon>
        <taxon>Actinomycetota</taxon>
        <taxon>Actinomycetes</taxon>
        <taxon>Pseudonocardiales</taxon>
        <taxon>Pseudonocardiaceae</taxon>
        <taxon>Kutzneria</taxon>
    </lineage>
</organism>
<feature type="chain" id="PRO_5017654006" evidence="3">
    <location>
        <begin position="26"/>
        <end position="343"/>
    </location>
</feature>
<sequence length="343" mass="35701">MSTAATRRLTVLALGTLLVALTASACGGSVTRVVEGSSLKPTPQGAVPALGGVCKPADIPAGLSTQHVMSGGERRTVVVYYPHGRHAGKSIPMVLDLHGSGSTPLQQLSGSNIAATADKNGFAVVAPQAGIPFIAGKSHGFAWNVPGVPLMSGRPVPKGAPNDMQFIRDTVADMGKQLCADPKRIYVTGFSGGARMASQIGCEMSSQIAAIAPMSGLRMPGNCTLAKPVSVLTFHGTSDGTNPYNGSKQLYWSYSVPVAAQLWGNADQCAKPVQKQVVNGVMSTTYSNCKNGREVVLYTVTGQRHVWPGIAGSMAHGYALPKIDPNEIMWDFFAAHPLDGATA</sequence>
<dbReference type="PANTHER" id="PTHR43037:SF5">
    <property type="entry name" value="FERULOYL ESTERASE"/>
    <property type="match status" value="1"/>
</dbReference>
<evidence type="ECO:0000256" key="1">
    <source>
        <dbReference type="ARBA" id="ARBA00022729"/>
    </source>
</evidence>
<name>A0A3E0I7R4_9PSEU</name>
<dbReference type="InterPro" id="IPR050955">
    <property type="entry name" value="Plant_Biomass_Hydrol_Est"/>
</dbReference>
<dbReference type="SUPFAM" id="SSF53474">
    <property type="entry name" value="alpha/beta-Hydrolases"/>
    <property type="match status" value="1"/>
</dbReference>
<comment type="caution">
    <text evidence="4">The sequence shown here is derived from an EMBL/GenBank/DDBJ whole genome shotgun (WGS) entry which is preliminary data.</text>
</comment>
<reference evidence="4 5" key="1">
    <citation type="submission" date="2018-08" db="EMBL/GenBank/DDBJ databases">
        <title>Genomic Encyclopedia of Archaeal and Bacterial Type Strains, Phase II (KMG-II): from individual species to whole genera.</title>
        <authorList>
            <person name="Goeker M."/>
        </authorList>
    </citation>
    <scope>NUCLEOTIDE SEQUENCE [LARGE SCALE GENOMIC DNA]</scope>
    <source>
        <strain evidence="4 5">DSM 45791</strain>
    </source>
</reference>
<dbReference type="PROSITE" id="PS51257">
    <property type="entry name" value="PROKAR_LIPOPROTEIN"/>
    <property type="match status" value="1"/>
</dbReference>
<gene>
    <name evidence="4" type="ORF">BCF44_102417</name>
</gene>
<evidence type="ECO:0000313" key="5">
    <source>
        <dbReference type="Proteomes" id="UP000256269"/>
    </source>
</evidence>
<dbReference type="GO" id="GO:0016787">
    <property type="term" value="F:hydrolase activity"/>
    <property type="evidence" value="ECO:0007669"/>
    <property type="project" value="UniProtKB-KW"/>
</dbReference>
<keyword evidence="1 3" id="KW-0732">Signal</keyword>
<dbReference type="EMBL" id="QUNO01000002">
    <property type="protein sequence ID" value="REH54185.1"/>
    <property type="molecule type" value="Genomic_DNA"/>
</dbReference>
<evidence type="ECO:0000256" key="2">
    <source>
        <dbReference type="ARBA" id="ARBA00022801"/>
    </source>
</evidence>
<protein>
    <submittedName>
        <fullName evidence="4">Polyhydroxybutyrate depolymerase</fullName>
    </submittedName>
</protein>
<dbReference type="AlphaFoldDB" id="A0A3E0I7R4"/>
<evidence type="ECO:0000313" key="4">
    <source>
        <dbReference type="EMBL" id="REH54185.1"/>
    </source>
</evidence>
<dbReference type="InterPro" id="IPR029058">
    <property type="entry name" value="AB_hydrolase_fold"/>
</dbReference>
<dbReference type="InterPro" id="IPR010126">
    <property type="entry name" value="Esterase_phb"/>
</dbReference>
<dbReference type="PANTHER" id="PTHR43037">
    <property type="entry name" value="UNNAMED PRODUCT-RELATED"/>
    <property type="match status" value="1"/>
</dbReference>
<accession>A0A3E0I7R4</accession>
<dbReference type="Proteomes" id="UP000256269">
    <property type="component" value="Unassembled WGS sequence"/>
</dbReference>
<dbReference type="Gene3D" id="3.40.50.1820">
    <property type="entry name" value="alpha/beta hydrolase"/>
    <property type="match status" value="1"/>
</dbReference>